<evidence type="ECO:0000256" key="4">
    <source>
        <dbReference type="ARBA" id="ARBA00022692"/>
    </source>
</evidence>
<evidence type="ECO:0000259" key="11">
    <source>
        <dbReference type="PROSITE" id="PS50929"/>
    </source>
</evidence>
<feature type="transmembrane region" description="Helical" evidence="9">
    <location>
        <begin position="132"/>
        <end position="149"/>
    </location>
</feature>
<dbReference type="CDD" id="cd18548">
    <property type="entry name" value="ABC_6TM_Tm287_like"/>
    <property type="match status" value="1"/>
</dbReference>
<keyword evidence="6 12" id="KW-0067">ATP-binding</keyword>
<evidence type="ECO:0000256" key="2">
    <source>
        <dbReference type="ARBA" id="ARBA00022448"/>
    </source>
</evidence>
<comment type="subcellular location">
    <subcellularLocation>
        <location evidence="1">Cell membrane</location>
        <topology evidence="1">Multi-pass membrane protein</topology>
    </subcellularLocation>
</comment>
<dbReference type="GO" id="GO:0016887">
    <property type="term" value="F:ATP hydrolysis activity"/>
    <property type="evidence" value="ECO:0007669"/>
    <property type="project" value="InterPro"/>
</dbReference>
<dbReference type="InterPro" id="IPR027417">
    <property type="entry name" value="P-loop_NTPase"/>
</dbReference>
<evidence type="ECO:0000256" key="8">
    <source>
        <dbReference type="ARBA" id="ARBA00023136"/>
    </source>
</evidence>
<dbReference type="SUPFAM" id="SSF90123">
    <property type="entry name" value="ABC transporter transmembrane region"/>
    <property type="match status" value="1"/>
</dbReference>
<evidence type="ECO:0000313" key="12">
    <source>
        <dbReference type="EMBL" id="APB31531.1"/>
    </source>
</evidence>
<evidence type="ECO:0000256" key="3">
    <source>
        <dbReference type="ARBA" id="ARBA00022475"/>
    </source>
</evidence>
<dbReference type="InterPro" id="IPR039421">
    <property type="entry name" value="Type_1_exporter"/>
</dbReference>
<dbReference type="GO" id="GO:0015421">
    <property type="term" value="F:ABC-type oligopeptide transporter activity"/>
    <property type="evidence" value="ECO:0007669"/>
    <property type="project" value="TreeGrafter"/>
</dbReference>
<dbReference type="InterPro" id="IPR003593">
    <property type="entry name" value="AAA+_ATPase"/>
</dbReference>
<keyword evidence="7 9" id="KW-1133">Transmembrane helix</keyword>
<evidence type="ECO:0000256" key="9">
    <source>
        <dbReference type="SAM" id="Phobius"/>
    </source>
</evidence>
<dbReference type="PANTHER" id="PTHR43394:SF1">
    <property type="entry name" value="ATP-BINDING CASSETTE SUB-FAMILY B MEMBER 10, MITOCHONDRIAL"/>
    <property type="match status" value="1"/>
</dbReference>
<reference evidence="12 13" key="1">
    <citation type="submission" date="2016-09" db="EMBL/GenBank/DDBJ databases">
        <title>Vagococcus teuberi sp. nov., isolated from the Malian artisanal sour milk fene.</title>
        <authorList>
            <person name="Wullschleger S."/>
            <person name="Seifert C."/>
            <person name="Baumgartner S."/>
            <person name="Lacroix C."/>
            <person name="Bonfoh B."/>
            <person name="Stevens M.J."/>
            <person name="Meile L."/>
        </authorList>
    </citation>
    <scope>NUCLEOTIDE SEQUENCE [LARGE SCALE GENOMIC DNA]</scope>
    <source>
        <strain evidence="12 13">DSM 21459</strain>
    </source>
</reference>
<dbReference type="PROSITE" id="PS50893">
    <property type="entry name" value="ABC_TRANSPORTER_2"/>
    <property type="match status" value="1"/>
</dbReference>
<dbReference type="InterPro" id="IPR011527">
    <property type="entry name" value="ABC1_TM_dom"/>
</dbReference>
<protein>
    <submittedName>
        <fullName evidence="12">Multidrug ABC transporter ATP-binding protein</fullName>
    </submittedName>
</protein>
<evidence type="ECO:0000256" key="7">
    <source>
        <dbReference type="ARBA" id="ARBA00022989"/>
    </source>
</evidence>
<dbReference type="Pfam" id="PF00664">
    <property type="entry name" value="ABC_membrane"/>
    <property type="match status" value="1"/>
</dbReference>
<dbReference type="SUPFAM" id="SSF52540">
    <property type="entry name" value="P-loop containing nucleoside triphosphate hydrolases"/>
    <property type="match status" value="1"/>
</dbReference>
<feature type="transmembrane region" description="Helical" evidence="9">
    <location>
        <begin position="234"/>
        <end position="257"/>
    </location>
</feature>
<dbReference type="Proteomes" id="UP000191200">
    <property type="component" value="Chromosome"/>
</dbReference>
<dbReference type="Gene3D" id="3.40.50.300">
    <property type="entry name" value="P-loop containing nucleotide triphosphate hydrolases"/>
    <property type="match status" value="1"/>
</dbReference>
<name>A0A1J0A6G4_9ENTE</name>
<keyword evidence="5" id="KW-0547">Nucleotide-binding</keyword>
<feature type="transmembrane region" description="Helical" evidence="9">
    <location>
        <begin position="54"/>
        <end position="75"/>
    </location>
</feature>
<dbReference type="PROSITE" id="PS00211">
    <property type="entry name" value="ABC_TRANSPORTER_1"/>
    <property type="match status" value="1"/>
</dbReference>
<dbReference type="OrthoDB" id="9770415at2"/>
<feature type="transmembrane region" description="Helical" evidence="9">
    <location>
        <begin position="155"/>
        <end position="176"/>
    </location>
</feature>
<dbReference type="Gene3D" id="1.20.1560.10">
    <property type="entry name" value="ABC transporter type 1, transmembrane domain"/>
    <property type="match status" value="1"/>
</dbReference>
<dbReference type="InterPro" id="IPR003439">
    <property type="entry name" value="ABC_transporter-like_ATP-bd"/>
</dbReference>
<dbReference type="STRING" id="519472.BHY08_06640"/>
<keyword evidence="2" id="KW-0813">Transport</keyword>
<dbReference type="Pfam" id="PF00005">
    <property type="entry name" value="ABC_tran"/>
    <property type="match status" value="1"/>
</dbReference>
<dbReference type="FunFam" id="3.40.50.300:FF:000221">
    <property type="entry name" value="Multidrug ABC transporter ATP-binding protein"/>
    <property type="match status" value="1"/>
</dbReference>
<dbReference type="PANTHER" id="PTHR43394">
    <property type="entry name" value="ATP-DEPENDENT PERMEASE MDL1, MITOCHONDRIAL"/>
    <property type="match status" value="1"/>
</dbReference>
<dbReference type="EMBL" id="CP017267">
    <property type="protein sequence ID" value="APB31531.1"/>
    <property type="molecule type" value="Genomic_DNA"/>
</dbReference>
<organism evidence="12 13">
    <name type="scientific">Vagococcus teuberi</name>
    <dbReference type="NCBI Taxonomy" id="519472"/>
    <lineage>
        <taxon>Bacteria</taxon>
        <taxon>Bacillati</taxon>
        <taxon>Bacillota</taxon>
        <taxon>Bacilli</taxon>
        <taxon>Lactobacillales</taxon>
        <taxon>Enterococcaceae</taxon>
        <taxon>Vagococcus</taxon>
    </lineage>
</organism>
<sequence>MRILITKLKKNKSLVSLSLFMTVIMVASQLWQPKLLQKIMNSIMTENQSELKKVGIMLIVVALFGLVAGILNTIFSAKLSQEVASDIRSDGFKKVQEFSFENIETFSTSNLVIRLTNDITQIQNVVMMMFQSIFRIPIMFIGSFILAMMTLPKLWWIIILLVVLVVLTVMIVFSMMGKHFAKIQHYLEKSNGIAKENLAGMRVVKSFVQEKNQINKFSAVSEKLTSHTISVGNLFSIMIPTFMLISNLAIVMSIYFTANLAKTDIEAISAVVSFMNYLMQIMMSIIIGGMMLMMASRGMVSIKRLNDILETKPTLTYLPDNESEPIKNGDVSFHDVSFTYAGDDTPTLEDISFKVDNGMSVGIVGATGSGKSTLAQLMARMYDPTTGSIKVGGADLKHVSKEELRNAIAIVLQRAILFSGTIADNLRHGDEHADEKELYRASTIAQAYEFIERQMDGFESRVEERGSNFSGGQKQRLSISRGVIGHPKVLILDDSTSALDAKSEKLVKEALAKELSDTTVFIIAQKISSVVQADTILVLDEGHLVAQGTHQELLQTSEVYREIYDTQKSKEVEEID</sequence>
<dbReference type="GO" id="GO:0005524">
    <property type="term" value="F:ATP binding"/>
    <property type="evidence" value="ECO:0007669"/>
    <property type="project" value="UniProtKB-KW"/>
</dbReference>
<feature type="domain" description="ABC transmembrane type-1" evidence="11">
    <location>
        <begin position="17"/>
        <end position="297"/>
    </location>
</feature>
<dbReference type="InterPro" id="IPR017871">
    <property type="entry name" value="ABC_transporter-like_CS"/>
</dbReference>
<dbReference type="RefSeq" id="WP_071457123.1">
    <property type="nucleotide sequence ID" value="NZ_CP017267.1"/>
</dbReference>
<dbReference type="PROSITE" id="PS50929">
    <property type="entry name" value="ABC_TM1F"/>
    <property type="match status" value="1"/>
</dbReference>
<keyword evidence="13" id="KW-1185">Reference proteome</keyword>
<dbReference type="GO" id="GO:0005886">
    <property type="term" value="C:plasma membrane"/>
    <property type="evidence" value="ECO:0007669"/>
    <property type="project" value="UniProtKB-SubCell"/>
</dbReference>
<keyword evidence="4 9" id="KW-0812">Transmembrane</keyword>
<feature type="domain" description="ABC transporter" evidence="10">
    <location>
        <begin position="331"/>
        <end position="566"/>
    </location>
</feature>
<evidence type="ECO:0000259" key="10">
    <source>
        <dbReference type="PROSITE" id="PS50893"/>
    </source>
</evidence>
<feature type="transmembrane region" description="Helical" evidence="9">
    <location>
        <begin position="12"/>
        <end position="31"/>
    </location>
</feature>
<proteinExistence type="predicted"/>
<keyword evidence="8 9" id="KW-0472">Membrane</keyword>
<evidence type="ECO:0000256" key="1">
    <source>
        <dbReference type="ARBA" id="ARBA00004651"/>
    </source>
</evidence>
<dbReference type="SMART" id="SM00382">
    <property type="entry name" value="AAA"/>
    <property type="match status" value="1"/>
</dbReference>
<evidence type="ECO:0000256" key="6">
    <source>
        <dbReference type="ARBA" id="ARBA00022840"/>
    </source>
</evidence>
<accession>A0A1J0A6G4</accession>
<evidence type="ECO:0000313" key="13">
    <source>
        <dbReference type="Proteomes" id="UP000191200"/>
    </source>
</evidence>
<keyword evidence="3" id="KW-1003">Cell membrane</keyword>
<feature type="transmembrane region" description="Helical" evidence="9">
    <location>
        <begin position="277"/>
        <end position="295"/>
    </location>
</feature>
<gene>
    <name evidence="12" type="ORF">BHY08_06640</name>
</gene>
<evidence type="ECO:0000256" key="5">
    <source>
        <dbReference type="ARBA" id="ARBA00022741"/>
    </source>
</evidence>
<dbReference type="AlphaFoldDB" id="A0A1J0A6G4"/>
<dbReference type="InterPro" id="IPR036640">
    <property type="entry name" value="ABC1_TM_sf"/>
</dbReference>
<dbReference type="KEGG" id="vte:BHY08_06640"/>